<organism evidence="1 2">
    <name type="scientific">Cichorium intybus</name>
    <name type="common">Chicory</name>
    <dbReference type="NCBI Taxonomy" id="13427"/>
    <lineage>
        <taxon>Eukaryota</taxon>
        <taxon>Viridiplantae</taxon>
        <taxon>Streptophyta</taxon>
        <taxon>Embryophyta</taxon>
        <taxon>Tracheophyta</taxon>
        <taxon>Spermatophyta</taxon>
        <taxon>Magnoliopsida</taxon>
        <taxon>eudicotyledons</taxon>
        <taxon>Gunneridae</taxon>
        <taxon>Pentapetalae</taxon>
        <taxon>asterids</taxon>
        <taxon>campanulids</taxon>
        <taxon>Asterales</taxon>
        <taxon>Asteraceae</taxon>
        <taxon>Cichorioideae</taxon>
        <taxon>Cichorieae</taxon>
        <taxon>Cichoriinae</taxon>
        <taxon>Cichorium</taxon>
    </lineage>
</organism>
<evidence type="ECO:0000313" key="2">
    <source>
        <dbReference type="Proteomes" id="UP001055811"/>
    </source>
</evidence>
<reference evidence="2" key="1">
    <citation type="journal article" date="2022" name="Mol. Ecol. Resour.">
        <title>The genomes of chicory, endive, great burdock and yacon provide insights into Asteraceae palaeo-polyploidization history and plant inulin production.</title>
        <authorList>
            <person name="Fan W."/>
            <person name="Wang S."/>
            <person name="Wang H."/>
            <person name="Wang A."/>
            <person name="Jiang F."/>
            <person name="Liu H."/>
            <person name="Zhao H."/>
            <person name="Xu D."/>
            <person name="Zhang Y."/>
        </authorList>
    </citation>
    <scope>NUCLEOTIDE SEQUENCE [LARGE SCALE GENOMIC DNA]</scope>
    <source>
        <strain evidence="2">cv. Punajuju</strain>
    </source>
</reference>
<gene>
    <name evidence="1" type="ORF">L2E82_22186</name>
</gene>
<sequence>MVEYQLRSRILDAKIDQAVEKFIWGRGENRYRARNLPPLIRGEAGIEASQADNQRNGVGEAINVREAVDVSDHLGKRGHRI</sequence>
<comment type="caution">
    <text evidence="1">The sequence shown here is derived from an EMBL/GenBank/DDBJ whole genome shotgun (WGS) entry which is preliminary data.</text>
</comment>
<protein>
    <submittedName>
        <fullName evidence="1">Uncharacterized protein</fullName>
    </submittedName>
</protein>
<keyword evidence="2" id="KW-1185">Reference proteome</keyword>
<evidence type="ECO:0000313" key="1">
    <source>
        <dbReference type="EMBL" id="KAI3751140.1"/>
    </source>
</evidence>
<reference evidence="1 2" key="2">
    <citation type="journal article" date="2022" name="Mol. Ecol. Resour.">
        <title>The genomes of chicory, endive, great burdock and yacon provide insights into Asteraceae paleo-polyploidization history and plant inulin production.</title>
        <authorList>
            <person name="Fan W."/>
            <person name="Wang S."/>
            <person name="Wang H."/>
            <person name="Wang A."/>
            <person name="Jiang F."/>
            <person name="Liu H."/>
            <person name="Zhao H."/>
            <person name="Xu D."/>
            <person name="Zhang Y."/>
        </authorList>
    </citation>
    <scope>NUCLEOTIDE SEQUENCE [LARGE SCALE GENOMIC DNA]</scope>
    <source>
        <strain evidence="2">cv. Punajuju</strain>
        <tissue evidence="1">Leaves</tissue>
    </source>
</reference>
<dbReference type="EMBL" id="CM042012">
    <property type="protein sequence ID" value="KAI3751140.1"/>
    <property type="molecule type" value="Genomic_DNA"/>
</dbReference>
<name>A0ACB9DX63_CICIN</name>
<dbReference type="Proteomes" id="UP001055811">
    <property type="component" value="Linkage Group LG04"/>
</dbReference>
<proteinExistence type="predicted"/>
<accession>A0ACB9DX63</accession>